<name>A0A0N1H424_9EURO</name>
<dbReference type="EMBL" id="LFJN01000036">
    <property type="protein sequence ID" value="KPI35820.1"/>
    <property type="molecule type" value="Genomic_DNA"/>
</dbReference>
<gene>
    <name evidence="2" type="ORF">AB675_11131</name>
</gene>
<dbReference type="VEuPathDB" id="FungiDB:AB675_11131"/>
<dbReference type="GeneID" id="28731832"/>
<feature type="compositionally biased region" description="Basic residues" evidence="1">
    <location>
        <begin position="272"/>
        <end position="289"/>
    </location>
</feature>
<dbReference type="AlphaFoldDB" id="A0A0N1H424"/>
<accession>A0A0N1H424</accession>
<dbReference type="OrthoDB" id="3251668at2759"/>
<feature type="compositionally biased region" description="Basic and acidic residues" evidence="1">
    <location>
        <begin position="566"/>
        <end position="581"/>
    </location>
</feature>
<feature type="compositionally biased region" description="Polar residues" evidence="1">
    <location>
        <begin position="460"/>
        <end position="472"/>
    </location>
</feature>
<evidence type="ECO:0000313" key="2">
    <source>
        <dbReference type="EMBL" id="KPI35820.1"/>
    </source>
</evidence>
<feature type="region of interest" description="Disordered" evidence="1">
    <location>
        <begin position="1"/>
        <end position="37"/>
    </location>
</feature>
<proteinExistence type="predicted"/>
<feature type="compositionally biased region" description="Polar residues" evidence="1">
    <location>
        <begin position="520"/>
        <end position="543"/>
    </location>
</feature>
<protein>
    <submittedName>
        <fullName evidence="2">Uncharacterized protein</fullName>
    </submittedName>
</protein>
<feature type="region of interest" description="Disordered" evidence="1">
    <location>
        <begin position="391"/>
        <end position="417"/>
    </location>
</feature>
<evidence type="ECO:0000256" key="1">
    <source>
        <dbReference type="SAM" id="MobiDB-lite"/>
    </source>
</evidence>
<organism evidence="2 3">
    <name type="scientific">Cyphellophora attinorum</name>
    <dbReference type="NCBI Taxonomy" id="1664694"/>
    <lineage>
        <taxon>Eukaryota</taxon>
        <taxon>Fungi</taxon>
        <taxon>Dikarya</taxon>
        <taxon>Ascomycota</taxon>
        <taxon>Pezizomycotina</taxon>
        <taxon>Eurotiomycetes</taxon>
        <taxon>Chaetothyriomycetidae</taxon>
        <taxon>Chaetothyriales</taxon>
        <taxon>Cyphellophoraceae</taxon>
        <taxon>Cyphellophora</taxon>
    </lineage>
</organism>
<feature type="region of interest" description="Disordered" evidence="1">
    <location>
        <begin position="454"/>
        <end position="599"/>
    </location>
</feature>
<keyword evidence="3" id="KW-1185">Reference proteome</keyword>
<sequence length="599" mass="65486">MDDDASIQPDLDTALPTNGVEAPSSKRKRNRNASEEVVPVGAKWTKTVHPRGRQARDPLAQHVRMHVNSAEQMEEMLRDYLQDPTSPPEHTTVEFNFPTAAAFMVYTGDYSGGSQPKANLYGTLNRSALSVDAALSACAADLKDGLKLQKAIAKTLVEHVTKADGFRYSFHNNWLSKEDEAHRFSYFCNDSTLNKGRAANEGKGMDGKRKMKPVYDCHGTIHVKFSVTKHSMELHYKHIPIHATYEDRAPQPRKNSKRRRIMEVFEPEKLIRERKRKAKAEKLPKPPKRRATEPLSGSTDGLNADVGTDGLAPLLDFLGSASREEGDDPDTTLLSSTSVDGGPSTAIDFSADKLDSFKKATRRQYKTPRQGVVRLPSLQVPGMMAGYMSGENITWGRREKKKGNGRDATPTSANAPDAEPLAGIAAAAAAVDPALAELEALKAKLAEAEQRINRLEAEKSSTPVQARASSNGPPGWPPAAVPSSYAYPPLQFGGLPTYQTQQQQQQFQYPPPPGQQHQQNAMSPVTPVSASTPGAGDSSSLRTVQWDPKVVSERARKGKLPPGRPKGPEKEKPPPRVDYVHVEPQAADRPPRGGLVLQL</sequence>
<reference evidence="2 3" key="1">
    <citation type="submission" date="2015-06" db="EMBL/GenBank/DDBJ databases">
        <title>Draft genome of the ant-associated black yeast Phialophora attae CBS 131958.</title>
        <authorList>
            <person name="Moreno L.F."/>
            <person name="Stielow B.J."/>
            <person name="de Hoog S."/>
            <person name="Vicente V.A."/>
            <person name="Weiss V.A."/>
            <person name="de Vries M."/>
            <person name="Cruz L.M."/>
            <person name="Souza E.M."/>
        </authorList>
    </citation>
    <scope>NUCLEOTIDE SEQUENCE [LARGE SCALE GENOMIC DNA]</scope>
    <source>
        <strain evidence="2 3">CBS 131958</strain>
    </source>
</reference>
<evidence type="ECO:0000313" key="3">
    <source>
        <dbReference type="Proteomes" id="UP000038010"/>
    </source>
</evidence>
<feature type="region of interest" description="Disordered" evidence="1">
    <location>
        <begin position="268"/>
        <end position="306"/>
    </location>
</feature>
<feature type="region of interest" description="Disordered" evidence="1">
    <location>
        <begin position="320"/>
        <end position="348"/>
    </location>
</feature>
<dbReference type="RefSeq" id="XP_017995783.1">
    <property type="nucleotide sequence ID" value="XM_018139952.1"/>
</dbReference>
<dbReference type="Proteomes" id="UP000038010">
    <property type="component" value="Unassembled WGS sequence"/>
</dbReference>
<comment type="caution">
    <text evidence="2">The sequence shown here is derived from an EMBL/GenBank/DDBJ whole genome shotgun (WGS) entry which is preliminary data.</text>
</comment>
<dbReference type="STRING" id="1664694.A0A0N1H424"/>
<feature type="compositionally biased region" description="Low complexity" evidence="1">
    <location>
        <begin position="496"/>
        <end position="508"/>
    </location>
</feature>